<dbReference type="SUPFAM" id="SSF47769">
    <property type="entry name" value="SAM/Pointed domain"/>
    <property type="match status" value="1"/>
</dbReference>
<evidence type="ECO:0000313" key="4">
    <source>
        <dbReference type="Proteomes" id="UP000007799"/>
    </source>
</evidence>
<dbReference type="PANTHER" id="PTHR24113">
    <property type="entry name" value="RAN GTPASE-ACTIVATING PROTEIN 1"/>
    <property type="match status" value="1"/>
</dbReference>
<feature type="region of interest" description="Disordered" evidence="1">
    <location>
        <begin position="126"/>
        <end position="191"/>
    </location>
</feature>
<accession>F2UBR1</accession>
<dbReference type="KEGG" id="sre:PTSG_05623"/>
<dbReference type="SMART" id="SM00454">
    <property type="entry name" value="SAM"/>
    <property type="match status" value="1"/>
</dbReference>
<dbReference type="InterPro" id="IPR001611">
    <property type="entry name" value="Leu-rich_rpt"/>
</dbReference>
<dbReference type="EMBL" id="GL832967">
    <property type="protein sequence ID" value="EGD73927.1"/>
    <property type="molecule type" value="Genomic_DNA"/>
</dbReference>
<keyword evidence="4" id="KW-1185">Reference proteome</keyword>
<organism evidence="4">
    <name type="scientific">Salpingoeca rosetta (strain ATCC 50818 / BSB-021)</name>
    <dbReference type="NCBI Taxonomy" id="946362"/>
    <lineage>
        <taxon>Eukaryota</taxon>
        <taxon>Choanoflagellata</taxon>
        <taxon>Craspedida</taxon>
        <taxon>Salpingoecidae</taxon>
        <taxon>Salpingoeca</taxon>
    </lineage>
</organism>
<dbReference type="InterPro" id="IPR027038">
    <property type="entry name" value="RanGap"/>
</dbReference>
<dbReference type="GO" id="GO:0005829">
    <property type="term" value="C:cytosol"/>
    <property type="evidence" value="ECO:0007669"/>
    <property type="project" value="TreeGrafter"/>
</dbReference>
<reference evidence="3" key="1">
    <citation type="submission" date="2009-08" db="EMBL/GenBank/DDBJ databases">
        <title>Annotation of Salpingoeca rosetta.</title>
        <authorList>
            <consortium name="The Broad Institute Genome Sequencing Platform"/>
            <person name="Russ C."/>
            <person name="Cuomo C."/>
            <person name="Burger G."/>
            <person name="Gray M.W."/>
            <person name="Holland P.W.H."/>
            <person name="King N."/>
            <person name="Lang F.B.F."/>
            <person name="Roger A.J."/>
            <person name="Ruiz-Trillo I."/>
            <person name="Young S.K."/>
            <person name="Zeng Q."/>
            <person name="Gargeya S."/>
            <person name="Alvarado L."/>
            <person name="Berlin A."/>
            <person name="Chapman S.B."/>
            <person name="Chen Z."/>
            <person name="Freedman E."/>
            <person name="Gellesch M."/>
            <person name="Goldberg J."/>
            <person name="Griggs A."/>
            <person name="Gujja S."/>
            <person name="Heilman E."/>
            <person name="Heiman D."/>
            <person name="Howarth C."/>
            <person name="Mehta T."/>
            <person name="Neiman D."/>
            <person name="Pearson M."/>
            <person name="Roberts A."/>
            <person name="Saif S."/>
            <person name="Shea T."/>
            <person name="Shenoy N."/>
            <person name="Sisk P."/>
            <person name="Stolte C."/>
            <person name="Sykes S."/>
            <person name="White J."/>
            <person name="Yandava C."/>
            <person name="Haas B."/>
            <person name="Nusbaum C."/>
            <person name="Birren B."/>
        </authorList>
    </citation>
    <scope>NUCLEOTIDE SEQUENCE [LARGE SCALE GENOMIC DNA]</scope>
    <source>
        <strain evidence="3">ATCC 50818</strain>
    </source>
</reference>
<dbReference type="CDD" id="cd09487">
    <property type="entry name" value="SAM_superfamily"/>
    <property type="match status" value="1"/>
</dbReference>
<dbReference type="PROSITE" id="PS50105">
    <property type="entry name" value="SAM_DOMAIN"/>
    <property type="match status" value="1"/>
</dbReference>
<dbReference type="InParanoid" id="F2UBR1"/>
<name>F2UBR1_SALR5</name>
<protein>
    <recommendedName>
        <fullName evidence="2">SAM domain-containing protein</fullName>
    </recommendedName>
</protein>
<gene>
    <name evidence="3" type="ORF">PTSG_05623</name>
</gene>
<dbReference type="AlphaFoldDB" id="F2UBR1"/>
<dbReference type="Gene3D" id="1.10.150.50">
    <property type="entry name" value="Transcription Factor, Ets-1"/>
    <property type="match status" value="1"/>
</dbReference>
<dbReference type="GO" id="GO:0006913">
    <property type="term" value="P:nucleocytoplasmic transport"/>
    <property type="evidence" value="ECO:0007669"/>
    <property type="project" value="TreeGrafter"/>
</dbReference>
<dbReference type="Pfam" id="PF13516">
    <property type="entry name" value="LRR_6"/>
    <property type="match status" value="2"/>
</dbReference>
<sequence>MDDWSHEDVVVWLTHLKLQNDVVDVFKAYEVTGRDLSVLSDEELAAMGISNKLARLRITVKRQLHLHAKDPRNLPDESLVPGQDYVMTPVPAPPPRHLHSQASVDDDEDDYMVPRDKAASLCLRGSPDLSARKTNEQRSGMRPRAATVGMQRAALRRPVTAPSGRVLDMAVGRQHHRHPPTSTPRQRNTLSRSTDAALTPAVTSAHAHAHARMGARRMTAGAGVVTAAAAARKRTSYDHIPHVPTAVAPNNGMPSKSLPLPPFQQELRDSLVHQIQQARKRGTNEMANIVYTRTRLDTDLCQQLSKELRMCQLVSTVILDRCGLTNETVHYVAMAIPHHSGLRKLSLEHNKIKDDGAIVIAQALRRNASLKQLNLAHNKIGTKGATELINATRYVFGFGEYNLSLSEVNIASNSFSKKKIGALLKDDTEHDTSFNY</sequence>
<evidence type="ECO:0000259" key="2">
    <source>
        <dbReference type="PROSITE" id="PS50105"/>
    </source>
</evidence>
<evidence type="ECO:0000313" key="3">
    <source>
        <dbReference type="EMBL" id="EGD73927.1"/>
    </source>
</evidence>
<dbReference type="InterPro" id="IPR032675">
    <property type="entry name" value="LRR_dom_sf"/>
</dbReference>
<proteinExistence type="predicted"/>
<dbReference type="OrthoDB" id="272549at2759"/>
<dbReference type="SUPFAM" id="SSF52047">
    <property type="entry name" value="RNI-like"/>
    <property type="match status" value="1"/>
</dbReference>
<feature type="domain" description="SAM" evidence="2">
    <location>
        <begin position="4"/>
        <end position="58"/>
    </location>
</feature>
<dbReference type="Proteomes" id="UP000007799">
    <property type="component" value="Unassembled WGS sequence"/>
</dbReference>
<evidence type="ECO:0000256" key="1">
    <source>
        <dbReference type="SAM" id="MobiDB-lite"/>
    </source>
</evidence>
<dbReference type="RefSeq" id="XP_004993490.1">
    <property type="nucleotide sequence ID" value="XM_004993433.1"/>
</dbReference>
<dbReference type="GO" id="GO:0005096">
    <property type="term" value="F:GTPase activator activity"/>
    <property type="evidence" value="ECO:0007669"/>
    <property type="project" value="InterPro"/>
</dbReference>
<dbReference type="SMART" id="SM00368">
    <property type="entry name" value="LRR_RI"/>
    <property type="match status" value="2"/>
</dbReference>
<dbReference type="PANTHER" id="PTHR24113:SF15">
    <property type="entry name" value="NACHT DOMAIN-CONTAINING PROTEIN"/>
    <property type="match status" value="1"/>
</dbReference>
<dbReference type="InterPro" id="IPR013761">
    <property type="entry name" value="SAM/pointed_sf"/>
</dbReference>
<dbReference type="GeneID" id="16074067"/>
<dbReference type="Gene3D" id="3.80.10.10">
    <property type="entry name" value="Ribonuclease Inhibitor"/>
    <property type="match status" value="1"/>
</dbReference>
<dbReference type="InterPro" id="IPR001660">
    <property type="entry name" value="SAM"/>
</dbReference>
<dbReference type="GO" id="GO:0031267">
    <property type="term" value="F:small GTPase binding"/>
    <property type="evidence" value="ECO:0007669"/>
    <property type="project" value="TreeGrafter"/>
</dbReference>
<dbReference type="Pfam" id="PF07647">
    <property type="entry name" value="SAM_2"/>
    <property type="match status" value="1"/>
</dbReference>
<dbReference type="GO" id="GO:0048471">
    <property type="term" value="C:perinuclear region of cytoplasm"/>
    <property type="evidence" value="ECO:0007669"/>
    <property type="project" value="TreeGrafter"/>
</dbReference>
<dbReference type="GO" id="GO:0005634">
    <property type="term" value="C:nucleus"/>
    <property type="evidence" value="ECO:0007669"/>
    <property type="project" value="TreeGrafter"/>
</dbReference>